<dbReference type="Proteomes" id="UP001079657">
    <property type="component" value="Unassembled WGS sequence"/>
</dbReference>
<keyword evidence="1" id="KW-0472">Membrane</keyword>
<protein>
    <submittedName>
        <fullName evidence="2">Uncharacterized protein</fullName>
    </submittedName>
</protein>
<feature type="transmembrane region" description="Helical" evidence="1">
    <location>
        <begin position="50"/>
        <end position="69"/>
    </location>
</feature>
<evidence type="ECO:0000313" key="2">
    <source>
        <dbReference type="EMBL" id="MCY6372209.1"/>
    </source>
</evidence>
<name>A0ABT4CWD8_9CLOT</name>
<sequence length="104" mass="11971">MTKLNNGEQSQSKIWKVISIFPIGIAIFQILLILNWLFQITPFQKLEGLPLLLTPFISTVGIIFAIIALQKDYNRIIKLGIITNCILFFLPWIYWYVGTLIFGP</sequence>
<dbReference type="EMBL" id="JAPQES010000006">
    <property type="protein sequence ID" value="MCY6372209.1"/>
    <property type="molecule type" value="Genomic_DNA"/>
</dbReference>
<evidence type="ECO:0000256" key="1">
    <source>
        <dbReference type="SAM" id="Phobius"/>
    </source>
</evidence>
<keyword evidence="1" id="KW-1133">Transmembrane helix</keyword>
<keyword evidence="3" id="KW-1185">Reference proteome</keyword>
<organism evidence="2 3">
    <name type="scientific">Clostridium ganghwense</name>
    <dbReference type="NCBI Taxonomy" id="312089"/>
    <lineage>
        <taxon>Bacteria</taxon>
        <taxon>Bacillati</taxon>
        <taxon>Bacillota</taxon>
        <taxon>Clostridia</taxon>
        <taxon>Eubacteriales</taxon>
        <taxon>Clostridiaceae</taxon>
        <taxon>Clostridium</taxon>
    </lineage>
</organism>
<reference evidence="2" key="1">
    <citation type="submission" date="2022-12" db="EMBL/GenBank/DDBJ databases">
        <authorList>
            <person name="Wang J."/>
        </authorList>
    </citation>
    <scope>NUCLEOTIDE SEQUENCE</scope>
    <source>
        <strain evidence="2">HY-42-06</strain>
    </source>
</reference>
<keyword evidence="1" id="KW-0812">Transmembrane</keyword>
<feature type="transmembrane region" description="Helical" evidence="1">
    <location>
        <begin position="76"/>
        <end position="97"/>
    </location>
</feature>
<comment type="caution">
    <text evidence="2">The sequence shown here is derived from an EMBL/GenBank/DDBJ whole genome shotgun (WGS) entry which is preliminary data.</text>
</comment>
<proteinExistence type="predicted"/>
<gene>
    <name evidence="2" type="ORF">OXH55_16380</name>
</gene>
<feature type="transmembrane region" description="Helical" evidence="1">
    <location>
        <begin position="20"/>
        <end position="38"/>
    </location>
</feature>
<dbReference type="RefSeq" id="WP_268051146.1">
    <property type="nucleotide sequence ID" value="NZ_JAPQES010000006.1"/>
</dbReference>
<evidence type="ECO:0000313" key="3">
    <source>
        <dbReference type="Proteomes" id="UP001079657"/>
    </source>
</evidence>
<accession>A0ABT4CWD8</accession>